<sequence>METSAPKRRRTSPRTAVQIQPGSQVSPNAPLSAETPDSTGGLTRALRKQLDLRSAKRDAASAEERGQNTGANVGEEDKGLRSPARRPKAKSALPRPVPRPLPPPAPEEAAEAINPFARRGLRRSPPLGVLPEVVVPEPELPPTPERPDPVVSTPPSGIHNTPSRRPKRSKALAERIKSSSPLKQPPLRPAEPGQLDDPTQQPPPSPGKKGQQSPPPAPPEPTTAELRGLRPIDPDADKKNLLNSLHAELASLEKDLSFATAENERLRQSRLAKKEASPPPNPEEILSLLRRHALPPEKEPLPTPADDWLASALNPISFLPFSKPLSSSPPEPAPDNLDKPIISHHPLPMSAAESLPFLRAFTPLSFTSQIFPLPREEEGEPLVQQHFITVTSAKPCRGLFTARIEMSVNTRTLGVTGIAVPRMDPAGAEGELGPFVRRIVDGLGDGGVASSGLGNNISVLTWAMGEWVRVGVERAKVWRVLEREVGDKRRLGGMVRKLRERKKRNRVRKRGGEEDEDEEEEEGEEEEERYDTGELLPYMGKTCLDLEVPVLNGKGEGEGEVSGLRVMWKIEFDWTGEARSDIGVLVGMPGKWRKHDERGQLSGIPRLFDELVQGGEDPLIAVRTVVSLLAGEQTS</sequence>
<name>A0A090CQ86_PODAN</name>
<feature type="region of interest" description="Disordered" evidence="2">
    <location>
        <begin position="1"/>
        <end position="239"/>
    </location>
</feature>
<dbReference type="EMBL" id="FO904939">
    <property type="protein sequence ID" value="CDP28242.1"/>
    <property type="molecule type" value="Genomic_DNA"/>
</dbReference>
<accession>A0A090CQ86</accession>
<keyword evidence="1" id="KW-0175">Coiled coil</keyword>
<dbReference type="AlphaFoldDB" id="A0A090CQ86"/>
<feature type="compositionally biased region" description="Acidic residues" evidence="2">
    <location>
        <begin position="513"/>
        <end position="529"/>
    </location>
</feature>
<evidence type="ECO:0000313" key="3">
    <source>
        <dbReference type="EMBL" id="CDP28242.1"/>
    </source>
</evidence>
<protein>
    <submittedName>
        <fullName evidence="3">Uncharacterized protein</fullName>
    </submittedName>
</protein>
<reference evidence="3 4" key="1">
    <citation type="journal article" date="2008" name="Genome Biol.">
        <title>The genome sequence of the model ascomycete fungus Podospora anserina.</title>
        <authorList>
            <person name="Espagne E."/>
            <person name="Lespinet O."/>
            <person name="Malagnac F."/>
            <person name="Da Silva C."/>
            <person name="Jaillon O."/>
            <person name="Porcel B.M."/>
            <person name="Couloux A."/>
            <person name="Aury J.-M."/>
            <person name="Segurens B."/>
            <person name="Poulain J."/>
            <person name="Anthouard V."/>
            <person name="Grossetete S."/>
            <person name="Khalili H."/>
            <person name="Coppin E."/>
            <person name="Dequard-Chablat M."/>
            <person name="Picard M."/>
            <person name="Contamine V."/>
            <person name="Arnaise S."/>
            <person name="Bourdais A."/>
            <person name="Berteaux-Lecellier V."/>
            <person name="Gautheret D."/>
            <person name="de Vries R.P."/>
            <person name="Battaglia E."/>
            <person name="Coutinho P.M."/>
            <person name="Danchin E.G.J."/>
            <person name="Henrissat B."/>
            <person name="El Khoury R."/>
            <person name="Sainsard-Chanet A."/>
            <person name="Boivin A."/>
            <person name="Pinan-Lucarre B."/>
            <person name="Sellem C.H."/>
            <person name="Debuchy R."/>
            <person name="Wincker P."/>
            <person name="Weissenbach J."/>
            <person name="Silar P."/>
        </authorList>
    </citation>
    <scope>NUCLEOTIDE SEQUENCE [LARGE SCALE GENOMIC DNA]</scope>
    <source>
        <strain evidence="4">S / ATCC MYA-4624 / DSM 980 / FGSC 10383</strain>
    </source>
</reference>
<keyword evidence="4" id="KW-1185">Reference proteome</keyword>
<organism evidence="3 4">
    <name type="scientific">Podospora anserina (strain S / ATCC MYA-4624 / DSM 980 / FGSC 10383)</name>
    <name type="common">Pleurage anserina</name>
    <dbReference type="NCBI Taxonomy" id="515849"/>
    <lineage>
        <taxon>Eukaryota</taxon>
        <taxon>Fungi</taxon>
        <taxon>Dikarya</taxon>
        <taxon>Ascomycota</taxon>
        <taxon>Pezizomycotina</taxon>
        <taxon>Sordariomycetes</taxon>
        <taxon>Sordariomycetidae</taxon>
        <taxon>Sordariales</taxon>
        <taxon>Podosporaceae</taxon>
        <taxon>Podospora</taxon>
        <taxon>Podospora anserina</taxon>
    </lineage>
</organism>
<feature type="region of interest" description="Disordered" evidence="2">
    <location>
        <begin position="504"/>
        <end position="530"/>
    </location>
</feature>
<feature type="compositionally biased region" description="Basic and acidic residues" evidence="2">
    <location>
        <begin position="48"/>
        <end position="66"/>
    </location>
</feature>
<feature type="coiled-coil region" evidence="1">
    <location>
        <begin position="242"/>
        <end position="269"/>
    </location>
</feature>
<feature type="compositionally biased region" description="Low complexity" evidence="2">
    <location>
        <begin position="125"/>
        <end position="137"/>
    </location>
</feature>
<feature type="compositionally biased region" description="Pro residues" evidence="2">
    <location>
        <begin position="95"/>
        <end position="106"/>
    </location>
</feature>
<dbReference type="Proteomes" id="UP000001197">
    <property type="component" value="Chromosome 4"/>
</dbReference>
<feature type="compositionally biased region" description="Basic and acidic residues" evidence="2">
    <location>
        <begin position="227"/>
        <end position="239"/>
    </location>
</feature>
<reference evidence="4" key="2">
    <citation type="journal article" date="2014" name="Genetics">
        <title>Maintaining two mating types: Structure of the mating type locus and its role in heterokaryosis in Podospora anserina.</title>
        <authorList>
            <person name="Grognet P."/>
            <person name="Bidard F."/>
            <person name="Kuchly C."/>
            <person name="Tong L.C.H."/>
            <person name="Coppin E."/>
            <person name="Benkhali J.A."/>
            <person name="Couloux A."/>
            <person name="Wincker P."/>
            <person name="Debuchy R."/>
            <person name="Silar P."/>
        </authorList>
    </citation>
    <scope>GENOME REANNOTATION</scope>
    <source>
        <strain evidence="4">S / ATCC MYA-4624 / DSM 980 / FGSC 10383</strain>
    </source>
</reference>
<evidence type="ECO:0000313" key="4">
    <source>
        <dbReference type="Proteomes" id="UP000001197"/>
    </source>
</evidence>
<dbReference type="eggNOG" id="ENOG502S1V6">
    <property type="taxonomic scope" value="Eukaryota"/>
</dbReference>
<evidence type="ECO:0000256" key="1">
    <source>
        <dbReference type="SAM" id="Coils"/>
    </source>
</evidence>
<evidence type="ECO:0000256" key="2">
    <source>
        <dbReference type="SAM" id="MobiDB-lite"/>
    </source>
</evidence>
<feature type="compositionally biased region" description="Polar residues" evidence="2">
    <location>
        <begin position="13"/>
        <end position="41"/>
    </location>
</feature>
<feature type="compositionally biased region" description="Basic residues" evidence="2">
    <location>
        <begin position="1"/>
        <end position="12"/>
    </location>
</feature>
<dbReference type="InParanoid" id="A0A090CQ86"/>
<proteinExistence type="predicted"/>